<name>A0A6J2K8Q1_BOMMA</name>
<accession>A0A6J2K8Q1</accession>
<protein>
    <submittedName>
        <fullName evidence="2">Uncharacterized protein LOC114249078</fullName>
    </submittedName>
</protein>
<gene>
    <name evidence="2" type="primary">LOC114249078</name>
</gene>
<dbReference type="KEGG" id="bman:114249078"/>
<reference evidence="2" key="1">
    <citation type="submission" date="2025-08" db="UniProtKB">
        <authorList>
            <consortium name="RefSeq"/>
        </authorList>
    </citation>
    <scope>IDENTIFICATION</scope>
    <source>
        <tissue evidence="2">Silk gland</tissue>
    </source>
</reference>
<dbReference type="RefSeq" id="XP_028038350.1">
    <property type="nucleotide sequence ID" value="XM_028182549.1"/>
</dbReference>
<organism evidence="1 2">
    <name type="scientific">Bombyx mandarina</name>
    <name type="common">Wild silk moth</name>
    <name type="synonym">Wild silkworm</name>
    <dbReference type="NCBI Taxonomy" id="7092"/>
    <lineage>
        <taxon>Eukaryota</taxon>
        <taxon>Metazoa</taxon>
        <taxon>Ecdysozoa</taxon>
        <taxon>Arthropoda</taxon>
        <taxon>Hexapoda</taxon>
        <taxon>Insecta</taxon>
        <taxon>Pterygota</taxon>
        <taxon>Neoptera</taxon>
        <taxon>Endopterygota</taxon>
        <taxon>Lepidoptera</taxon>
        <taxon>Glossata</taxon>
        <taxon>Ditrysia</taxon>
        <taxon>Bombycoidea</taxon>
        <taxon>Bombycidae</taxon>
        <taxon>Bombycinae</taxon>
        <taxon>Bombyx</taxon>
    </lineage>
</organism>
<keyword evidence="1" id="KW-1185">Reference proteome</keyword>
<evidence type="ECO:0000313" key="1">
    <source>
        <dbReference type="Proteomes" id="UP000504629"/>
    </source>
</evidence>
<dbReference type="GeneID" id="114249078"/>
<dbReference type="AlphaFoldDB" id="A0A6J2K8Q1"/>
<evidence type="ECO:0000313" key="2">
    <source>
        <dbReference type="RefSeq" id="XP_028038350.1"/>
    </source>
</evidence>
<proteinExistence type="predicted"/>
<dbReference type="OrthoDB" id="6874264at2759"/>
<dbReference type="Proteomes" id="UP000504629">
    <property type="component" value="Unplaced"/>
</dbReference>
<sequence>MNQITKKKPFPPLRRPKCITDPNEKAKRCVSEKQYVIVTLKNNNKLVVSSDGYHGLIIAGSVYKCVFCNREMDLDHAYKEYHKKTAGHLKAMTSNPNMEDYGENLIRNLRGNGYYCTICNIILPNPVVDQHLKSDTHTSELGRAVASVNAYKVV</sequence>